<name>A0A9D7S9V1_9BACT</name>
<feature type="signal peptide" evidence="3">
    <location>
        <begin position="1"/>
        <end position="21"/>
    </location>
</feature>
<reference evidence="5 6" key="1">
    <citation type="submission" date="2020-10" db="EMBL/GenBank/DDBJ databases">
        <title>Connecting structure to function with the recovery of over 1000 high-quality activated sludge metagenome-assembled genomes encoding full-length rRNA genes using long-read sequencing.</title>
        <authorList>
            <person name="Singleton C.M."/>
            <person name="Petriglieri F."/>
            <person name="Kristensen J.M."/>
            <person name="Kirkegaard R.H."/>
            <person name="Michaelsen T.Y."/>
            <person name="Andersen M.H."/>
            <person name="Karst S.M."/>
            <person name="Dueholm M.S."/>
            <person name="Nielsen P.H."/>
            <person name="Albertsen M."/>
        </authorList>
    </citation>
    <scope>NUCLEOTIDE SEQUENCE [LARGE SCALE GENOMIC DNA]</scope>
    <source>
        <strain evidence="5">Ribe_18-Q3-R11-54_BAT3C.373</strain>
    </source>
</reference>
<sequence length="350" mass="38583">MKRIKNIFLLFLVVLIGVSCDDNGTSNISSDYKPVLTNISNDVIVSTYLELYNTSKALVNTLSVLETNPNIANLEAARQAWRDARRPWEQSEGFLFGPVDQKGIDPSIDSWPVNETDLNAVLNSTNDLTKSYLDGLDGTLKGFHTIEYLLFGSNGNKTLNEFNARQFDYLLASAQSLLGSTEELYFSWDEAHENFVANLINAGTSSIYPSQKSALQEMVNGMIAIADEVANGKINDPYSQKDLTLEESRFSANSKADFSDNIRSIKNAYLGTYKNAIGIGISSIVKEKDSALDIKMKQRLEDAIHGIESIQGTFTSAIFNAPQSVIDAQQKVRSLQEVLEAEVLPLISGL</sequence>
<dbReference type="InterPro" id="IPR034982">
    <property type="entry name" value="Imelysin-like_IrpA"/>
</dbReference>
<dbReference type="PROSITE" id="PS51257">
    <property type="entry name" value="PROKAR_LIPOPROTEIN"/>
    <property type="match status" value="1"/>
</dbReference>
<comment type="caution">
    <text evidence="5">The sequence shown here is derived from an EMBL/GenBank/DDBJ whole genome shotgun (WGS) entry which is preliminary data.</text>
</comment>
<dbReference type="InterPro" id="IPR018976">
    <property type="entry name" value="Imelysin-like"/>
</dbReference>
<keyword evidence="2 3" id="KW-0732">Signal</keyword>
<dbReference type="Proteomes" id="UP000808349">
    <property type="component" value="Unassembled WGS sequence"/>
</dbReference>
<dbReference type="EMBL" id="JADKFW010000005">
    <property type="protein sequence ID" value="MBK9717785.1"/>
    <property type="molecule type" value="Genomic_DNA"/>
</dbReference>
<comment type="subcellular location">
    <subcellularLocation>
        <location evidence="1">Cell envelope</location>
    </subcellularLocation>
</comment>
<organism evidence="5 6">
    <name type="scientific">Candidatus Defluviibacterium haderslevense</name>
    <dbReference type="NCBI Taxonomy" id="2981993"/>
    <lineage>
        <taxon>Bacteria</taxon>
        <taxon>Pseudomonadati</taxon>
        <taxon>Bacteroidota</taxon>
        <taxon>Saprospiria</taxon>
        <taxon>Saprospirales</taxon>
        <taxon>Saprospiraceae</taxon>
        <taxon>Candidatus Defluviibacterium</taxon>
    </lineage>
</organism>
<evidence type="ECO:0000256" key="2">
    <source>
        <dbReference type="ARBA" id="ARBA00022729"/>
    </source>
</evidence>
<gene>
    <name evidence="5" type="ORF">IPO85_09770</name>
</gene>
<evidence type="ECO:0000259" key="4">
    <source>
        <dbReference type="Pfam" id="PF09375"/>
    </source>
</evidence>
<dbReference type="Pfam" id="PF09375">
    <property type="entry name" value="Peptidase_M75"/>
    <property type="match status" value="1"/>
</dbReference>
<evidence type="ECO:0000313" key="6">
    <source>
        <dbReference type="Proteomes" id="UP000808349"/>
    </source>
</evidence>
<dbReference type="InterPro" id="IPR038352">
    <property type="entry name" value="Imelysin_sf"/>
</dbReference>
<proteinExistence type="predicted"/>
<feature type="domain" description="Imelysin-like" evidence="4">
    <location>
        <begin position="45"/>
        <end position="335"/>
    </location>
</feature>
<accession>A0A9D7S9V1</accession>
<dbReference type="CDD" id="cd14658">
    <property type="entry name" value="Imelysin-like_IrpA"/>
    <property type="match status" value="1"/>
</dbReference>
<dbReference type="GO" id="GO:0030313">
    <property type="term" value="C:cell envelope"/>
    <property type="evidence" value="ECO:0007669"/>
    <property type="project" value="UniProtKB-SubCell"/>
</dbReference>
<evidence type="ECO:0000313" key="5">
    <source>
        <dbReference type="EMBL" id="MBK9717785.1"/>
    </source>
</evidence>
<dbReference type="Gene3D" id="1.20.1420.20">
    <property type="entry name" value="M75 peptidase, HXXE motif"/>
    <property type="match status" value="1"/>
</dbReference>
<evidence type="ECO:0000256" key="1">
    <source>
        <dbReference type="ARBA" id="ARBA00004196"/>
    </source>
</evidence>
<protein>
    <submittedName>
        <fullName evidence="5">Imelysin</fullName>
    </submittedName>
</protein>
<dbReference type="AlphaFoldDB" id="A0A9D7S9V1"/>
<evidence type="ECO:0000256" key="3">
    <source>
        <dbReference type="SAM" id="SignalP"/>
    </source>
</evidence>
<feature type="chain" id="PRO_5038429080" evidence="3">
    <location>
        <begin position="22"/>
        <end position="350"/>
    </location>
</feature>